<dbReference type="InterPro" id="IPR000760">
    <property type="entry name" value="Inositol_monophosphatase-like"/>
</dbReference>
<dbReference type="SUPFAM" id="SSF56655">
    <property type="entry name" value="Carbohydrate phosphatase"/>
    <property type="match status" value="1"/>
</dbReference>
<keyword evidence="5 8" id="KW-0378">Hydrolase</keyword>
<evidence type="ECO:0000256" key="5">
    <source>
        <dbReference type="ARBA" id="ARBA00022801"/>
    </source>
</evidence>
<dbReference type="RefSeq" id="WP_091781777.1">
    <property type="nucleotide sequence ID" value="NZ_LT629711.1"/>
</dbReference>
<dbReference type="CDD" id="cd01639">
    <property type="entry name" value="IMPase"/>
    <property type="match status" value="1"/>
</dbReference>
<dbReference type="AlphaFoldDB" id="A0A1H0N1E1"/>
<dbReference type="InterPro" id="IPR033942">
    <property type="entry name" value="IMPase"/>
</dbReference>
<dbReference type="PANTHER" id="PTHR20854">
    <property type="entry name" value="INOSITOL MONOPHOSPHATASE"/>
    <property type="match status" value="1"/>
</dbReference>
<keyword evidence="10" id="KW-1185">Reference proteome</keyword>
<dbReference type="GO" id="GO:0007165">
    <property type="term" value="P:signal transduction"/>
    <property type="evidence" value="ECO:0007669"/>
    <property type="project" value="TreeGrafter"/>
</dbReference>
<dbReference type="Gene3D" id="3.40.190.80">
    <property type="match status" value="1"/>
</dbReference>
<dbReference type="EMBL" id="LT629711">
    <property type="protein sequence ID" value="SDO86518.1"/>
    <property type="molecule type" value="Genomic_DNA"/>
</dbReference>
<comment type="cofactor">
    <cofactor evidence="2 7 8">
        <name>Mg(2+)</name>
        <dbReference type="ChEBI" id="CHEBI:18420"/>
    </cofactor>
</comment>
<evidence type="ECO:0000256" key="2">
    <source>
        <dbReference type="ARBA" id="ARBA00001946"/>
    </source>
</evidence>
<feature type="binding site" evidence="7">
    <location>
        <position position="240"/>
    </location>
    <ligand>
        <name>Mg(2+)</name>
        <dbReference type="ChEBI" id="CHEBI:18420"/>
        <label>1</label>
        <note>catalytic</note>
    </ligand>
</feature>
<accession>A0A1H0N1E1</accession>
<gene>
    <name evidence="9" type="ORF">SAMN04489867_0788</name>
</gene>
<comment type="similarity">
    <text evidence="3 8">Belongs to the inositol monophosphatase superfamily.</text>
</comment>
<keyword evidence="4 7" id="KW-0479">Metal-binding</keyword>
<dbReference type="PROSITE" id="PS00630">
    <property type="entry name" value="IMP_2"/>
    <property type="match status" value="1"/>
</dbReference>
<dbReference type="Proteomes" id="UP000199077">
    <property type="component" value="Chromosome I"/>
</dbReference>
<dbReference type="EC" id="3.1.3.25" evidence="8"/>
<name>A0A1H0N1E1_9MICO</name>
<dbReference type="GO" id="GO:0046854">
    <property type="term" value="P:phosphatidylinositol phosphate biosynthetic process"/>
    <property type="evidence" value="ECO:0007669"/>
    <property type="project" value="InterPro"/>
</dbReference>
<dbReference type="Gene3D" id="3.30.540.10">
    <property type="entry name" value="Fructose-1,6-Bisphosphatase, subunit A, domain 1"/>
    <property type="match status" value="1"/>
</dbReference>
<dbReference type="OrthoDB" id="9772456at2"/>
<feature type="binding site" evidence="7">
    <location>
        <position position="96"/>
    </location>
    <ligand>
        <name>Mg(2+)</name>
        <dbReference type="ChEBI" id="CHEBI:18420"/>
        <label>1</label>
        <note>catalytic</note>
    </ligand>
</feature>
<evidence type="ECO:0000256" key="4">
    <source>
        <dbReference type="ARBA" id="ARBA00022723"/>
    </source>
</evidence>
<keyword evidence="6 7" id="KW-0460">Magnesium</keyword>
<evidence type="ECO:0000256" key="6">
    <source>
        <dbReference type="ARBA" id="ARBA00022842"/>
    </source>
</evidence>
<evidence type="ECO:0000313" key="9">
    <source>
        <dbReference type="EMBL" id="SDO86518.1"/>
    </source>
</evidence>
<dbReference type="GO" id="GO:0046872">
    <property type="term" value="F:metal ion binding"/>
    <property type="evidence" value="ECO:0007669"/>
    <property type="project" value="UniProtKB-KW"/>
</dbReference>
<feature type="binding site" evidence="7">
    <location>
        <position position="77"/>
    </location>
    <ligand>
        <name>Mg(2+)</name>
        <dbReference type="ChEBI" id="CHEBI:18420"/>
        <label>1</label>
        <note>catalytic</note>
    </ligand>
</feature>
<dbReference type="PANTHER" id="PTHR20854:SF4">
    <property type="entry name" value="INOSITOL-1-MONOPHOSPHATASE-RELATED"/>
    <property type="match status" value="1"/>
</dbReference>
<dbReference type="PRINTS" id="PR00377">
    <property type="entry name" value="IMPHPHTASES"/>
</dbReference>
<evidence type="ECO:0000256" key="7">
    <source>
        <dbReference type="PIRSR" id="PIRSR600760-2"/>
    </source>
</evidence>
<reference evidence="10" key="1">
    <citation type="submission" date="2016-10" db="EMBL/GenBank/DDBJ databases">
        <authorList>
            <person name="Varghese N."/>
            <person name="Submissions S."/>
        </authorList>
    </citation>
    <scope>NUCLEOTIDE SEQUENCE [LARGE SCALE GENOMIC DNA]</scope>
    <source>
        <strain evidence="10">DSM 22329</strain>
    </source>
</reference>
<protein>
    <recommendedName>
        <fullName evidence="8">Inositol-1-monophosphatase</fullName>
        <ecNumber evidence="8">3.1.3.25</ecNumber>
    </recommendedName>
</protein>
<evidence type="ECO:0000256" key="1">
    <source>
        <dbReference type="ARBA" id="ARBA00001033"/>
    </source>
</evidence>
<feature type="binding site" evidence="7">
    <location>
        <position position="93"/>
    </location>
    <ligand>
        <name>Mg(2+)</name>
        <dbReference type="ChEBI" id="CHEBI:18420"/>
        <label>2</label>
    </ligand>
</feature>
<dbReference type="InterPro" id="IPR020583">
    <property type="entry name" value="Inositol_monoP_metal-BS"/>
</dbReference>
<dbReference type="InterPro" id="IPR020550">
    <property type="entry name" value="Inositol_monophosphatase_CS"/>
</dbReference>
<evidence type="ECO:0000313" key="10">
    <source>
        <dbReference type="Proteomes" id="UP000199077"/>
    </source>
</evidence>
<dbReference type="STRING" id="443156.SAMN04489867_0788"/>
<dbReference type="GO" id="GO:0008934">
    <property type="term" value="F:inositol monophosphate 1-phosphatase activity"/>
    <property type="evidence" value="ECO:0007669"/>
    <property type="project" value="InterPro"/>
</dbReference>
<feature type="binding site" evidence="7">
    <location>
        <position position="95"/>
    </location>
    <ligand>
        <name>Mg(2+)</name>
        <dbReference type="ChEBI" id="CHEBI:18420"/>
        <label>1</label>
        <note>catalytic</note>
    </ligand>
</feature>
<proteinExistence type="inferred from homology"/>
<organism evidence="9 10">
    <name type="scientific">Pedococcus dokdonensis</name>
    <dbReference type="NCBI Taxonomy" id="443156"/>
    <lineage>
        <taxon>Bacteria</taxon>
        <taxon>Bacillati</taxon>
        <taxon>Actinomycetota</taxon>
        <taxon>Actinomycetes</taxon>
        <taxon>Micrococcales</taxon>
        <taxon>Intrasporangiaceae</taxon>
        <taxon>Pedococcus</taxon>
    </lineage>
</organism>
<dbReference type="PROSITE" id="PS00629">
    <property type="entry name" value="IMP_1"/>
    <property type="match status" value="1"/>
</dbReference>
<evidence type="ECO:0000256" key="8">
    <source>
        <dbReference type="RuleBase" id="RU364068"/>
    </source>
</evidence>
<dbReference type="GO" id="GO:0006020">
    <property type="term" value="P:inositol metabolic process"/>
    <property type="evidence" value="ECO:0007669"/>
    <property type="project" value="TreeGrafter"/>
</dbReference>
<dbReference type="Pfam" id="PF00459">
    <property type="entry name" value="Inositol_P"/>
    <property type="match status" value="1"/>
</dbReference>
<evidence type="ECO:0000256" key="3">
    <source>
        <dbReference type="ARBA" id="ARBA00009759"/>
    </source>
</evidence>
<sequence length="298" mass="31265">MDLPIPDEPTLHALEALAVEVACEAARLVVDERPANLGVSKTKSTATDVVTVMDQRAQDLIRTRLQAARPGDGFLGEEEGGTDGRSEITWVVDPIDGTVNYLYNIPSYAVSVAAVVGDPTTPGAWQPVAGAVVNPVSGELFRARTGAGAWLDGVPAVSASPPTMTARRLELAAPPTLGHALVGTGFGYDTARRQWQAAMLLDVLPQVRDIRRIGSAALDICAVAAGSLDAYYERGLNPWDMAAAWLVLVEAGGRFTGLSGEPPSDQMVVAAAPTLHTTLHEVVLRAAERAGDEAQAAL</sequence>
<comment type="catalytic activity">
    <reaction evidence="1 8">
        <text>a myo-inositol phosphate + H2O = myo-inositol + phosphate</text>
        <dbReference type="Rhea" id="RHEA:24056"/>
        <dbReference type="ChEBI" id="CHEBI:15377"/>
        <dbReference type="ChEBI" id="CHEBI:17268"/>
        <dbReference type="ChEBI" id="CHEBI:43474"/>
        <dbReference type="ChEBI" id="CHEBI:84139"/>
        <dbReference type="EC" id="3.1.3.25"/>
    </reaction>
</comment>